<evidence type="ECO:0000256" key="5">
    <source>
        <dbReference type="SAM" id="MobiDB-lite"/>
    </source>
</evidence>
<dbReference type="Gene3D" id="6.20.330.10">
    <property type="match status" value="1"/>
</dbReference>
<evidence type="ECO:0000259" key="6">
    <source>
        <dbReference type="Pfam" id="PF01343"/>
    </source>
</evidence>
<comment type="similarity">
    <text evidence="1">Belongs to the peptidase S49 family.</text>
</comment>
<feature type="compositionally biased region" description="Low complexity" evidence="5">
    <location>
        <begin position="295"/>
        <end position="309"/>
    </location>
</feature>
<accession>A0A1S7LGG7</accession>
<feature type="compositionally biased region" description="Polar residues" evidence="5">
    <location>
        <begin position="387"/>
        <end position="400"/>
    </location>
</feature>
<feature type="region of interest" description="Disordered" evidence="5">
    <location>
        <begin position="382"/>
        <end position="401"/>
    </location>
</feature>
<dbReference type="GO" id="GO:0006508">
    <property type="term" value="P:proteolysis"/>
    <property type="evidence" value="ECO:0007669"/>
    <property type="project" value="UniProtKB-KW"/>
</dbReference>
<keyword evidence="3" id="KW-0378">Hydrolase</keyword>
<feature type="region of interest" description="Disordered" evidence="5">
    <location>
        <begin position="290"/>
        <end position="310"/>
    </location>
</feature>
<dbReference type="Pfam" id="PF01343">
    <property type="entry name" value="Peptidase_S49"/>
    <property type="match status" value="1"/>
</dbReference>
<name>A0A1S7LGG7_MAGMO</name>
<dbReference type="PANTHER" id="PTHR33209">
    <property type="entry name" value="PROTEASE 4"/>
    <property type="match status" value="1"/>
</dbReference>
<reference evidence="7" key="1">
    <citation type="submission" date="2015-04" db="EMBL/GenBank/DDBJ databases">
        <authorList>
            <person name="Syromyatnikov M.Y."/>
            <person name="Popov V.N."/>
        </authorList>
    </citation>
    <scope>NUCLEOTIDE SEQUENCE</scope>
    <source>
        <strain evidence="7">MO-1</strain>
    </source>
</reference>
<evidence type="ECO:0000256" key="1">
    <source>
        <dbReference type="ARBA" id="ARBA00008683"/>
    </source>
</evidence>
<dbReference type="PANTHER" id="PTHR33209:SF1">
    <property type="entry name" value="PEPTIDASE S49 DOMAIN-CONTAINING PROTEIN"/>
    <property type="match status" value="1"/>
</dbReference>
<dbReference type="SUPFAM" id="SSF52096">
    <property type="entry name" value="ClpP/crotonase"/>
    <property type="match status" value="1"/>
</dbReference>
<keyword evidence="2" id="KW-0645">Protease</keyword>
<gene>
    <name evidence="7" type="ORF">MAGMO_1859</name>
</gene>
<dbReference type="CDD" id="cd07022">
    <property type="entry name" value="S49_Sppa_36K_type"/>
    <property type="match status" value="1"/>
</dbReference>
<dbReference type="InterPro" id="IPR002142">
    <property type="entry name" value="Peptidase_S49"/>
</dbReference>
<dbReference type="EMBL" id="LO017727">
    <property type="protein sequence ID" value="CRH06035.1"/>
    <property type="molecule type" value="Genomic_DNA"/>
</dbReference>
<organism evidence="7">
    <name type="scientific">Magnetococcus massalia (strain MO-1)</name>
    <dbReference type="NCBI Taxonomy" id="451514"/>
    <lineage>
        <taxon>Bacteria</taxon>
        <taxon>Pseudomonadati</taxon>
        <taxon>Pseudomonadota</taxon>
        <taxon>Magnetococcia</taxon>
        <taxon>Magnetococcales</taxon>
        <taxon>Magnetococcaceae</taxon>
        <taxon>Magnetococcus</taxon>
    </lineage>
</organism>
<proteinExistence type="inferred from homology"/>
<evidence type="ECO:0000313" key="7">
    <source>
        <dbReference type="EMBL" id="CRH06035.1"/>
    </source>
</evidence>
<evidence type="ECO:0000256" key="3">
    <source>
        <dbReference type="ARBA" id="ARBA00022801"/>
    </source>
</evidence>
<dbReference type="InterPro" id="IPR033855">
    <property type="entry name" value="Protein_C"/>
</dbReference>
<dbReference type="InterPro" id="IPR029045">
    <property type="entry name" value="ClpP/crotonase-like_dom_sf"/>
</dbReference>
<dbReference type="Gene3D" id="3.90.226.10">
    <property type="entry name" value="2-enoyl-CoA Hydratase, Chain A, domain 1"/>
    <property type="match status" value="1"/>
</dbReference>
<dbReference type="AlphaFoldDB" id="A0A1S7LGG7"/>
<evidence type="ECO:0000256" key="4">
    <source>
        <dbReference type="ARBA" id="ARBA00022825"/>
    </source>
</evidence>
<feature type="domain" description="Peptidase S49" evidence="6">
    <location>
        <begin position="131"/>
        <end position="272"/>
    </location>
</feature>
<sequence>MNHLPHMASRILGAPLMVDRARLETILSVIGPRLGLEPSAMPSGFEPKDHASDLMVTPNGIAVVPIHGTLVKRAGAIEAASGLTSYASIEEKILDAATDPAVKAILMDIDSPGGEVGGVFDLAAMIQEIGREKPVWALADDAFSAAYLIAAQAHHIIVPQTAGVGSIGVIAAHVDESEKDAKEGRSYTTVFAGARKNDFSSHAPLSDSARSNLQQEVDRLYGMFTGMVAVGRDTSESEVRATEAGLFFGSNAVSAGLADQVGTIRDALAGLTALIESPKRTIMHKLEAHMPTDDTPVPEQPTAAAATTPERPSNVVNLDQIRAEHGKQMRSEAQAIVDLCALADLPDLAGGYIAEGFSAEAVRKELLSKRADAEEIHSEVMPPEMNNHGTRMQPSQSLETNPVVASCRKLAGQHGGN</sequence>
<keyword evidence="4" id="KW-0720">Serine protease</keyword>
<protein>
    <submittedName>
        <fullName evidence="7">Phage related peptidase</fullName>
    </submittedName>
</protein>
<dbReference type="GO" id="GO:0008236">
    <property type="term" value="F:serine-type peptidase activity"/>
    <property type="evidence" value="ECO:0007669"/>
    <property type="project" value="UniProtKB-KW"/>
</dbReference>
<evidence type="ECO:0000256" key="2">
    <source>
        <dbReference type="ARBA" id="ARBA00022670"/>
    </source>
</evidence>